<name>A0A3C1KPG5_9GAMM</name>
<accession>A0A3C1KPG5</accession>
<dbReference type="InterPro" id="IPR032506">
    <property type="entry name" value="SGSH_C"/>
</dbReference>
<dbReference type="PANTHER" id="PTHR42693:SF33">
    <property type="entry name" value="ARYLSULFATASE"/>
    <property type="match status" value="1"/>
</dbReference>
<proteinExistence type="inferred from homology"/>
<evidence type="ECO:0000313" key="4">
    <source>
        <dbReference type="Proteomes" id="UP000259273"/>
    </source>
</evidence>
<gene>
    <name evidence="3" type="ORF">DCP75_10445</name>
</gene>
<comment type="caution">
    <text evidence="3">The sequence shown here is derived from an EMBL/GenBank/DDBJ whole genome shotgun (WGS) entry which is preliminary data.</text>
</comment>
<dbReference type="Gene3D" id="3.40.720.10">
    <property type="entry name" value="Alkaline Phosphatase, subunit A"/>
    <property type="match status" value="1"/>
</dbReference>
<dbReference type="GO" id="GO:0004065">
    <property type="term" value="F:arylsulfatase activity"/>
    <property type="evidence" value="ECO:0007669"/>
    <property type="project" value="TreeGrafter"/>
</dbReference>
<dbReference type="STRING" id="1121937.GCA_000423125_01804"/>
<dbReference type="Pfam" id="PF16347">
    <property type="entry name" value="SGSH_C"/>
    <property type="match status" value="1"/>
</dbReference>
<feature type="non-terminal residue" evidence="3">
    <location>
        <position position="1"/>
    </location>
</feature>
<evidence type="ECO:0000259" key="2">
    <source>
        <dbReference type="Pfam" id="PF16347"/>
    </source>
</evidence>
<dbReference type="PANTHER" id="PTHR42693">
    <property type="entry name" value="ARYLSULFATASE FAMILY MEMBER"/>
    <property type="match status" value="1"/>
</dbReference>
<reference evidence="3 4" key="1">
    <citation type="journal article" date="2018" name="Nat. Biotechnol.">
        <title>A standardized bacterial taxonomy based on genome phylogeny substantially revises the tree of life.</title>
        <authorList>
            <person name="Parks D.H."/>
            <person name="Chuvochina M."/>
            <person name="Waite D.W."/>
            <person name="Rinke C."/>
            <person name="Skarshewski A."/>
            <person name="Chaumeil P.A."/>
            <person name="Hugenholtz P."/>
        </authorList>
    </citation>
    <scope>NUCLEOTIDE SEQUENCE [LARGE SCALE GENOMIC DNA]</scope>
    <source>
        <strain evidence="3">UBA9158</strain>
    </source>
</reference>
<organism evidence="3 4">
    <name type="scientific">Haliea salexigens</name>
    <dbReference type="NCBI Taxonomy" id="287487"/>
    <lineage>
        <taxon>Bacteria</taxon>
        <taxon>Pseudomonadati</taxon>
        <taxon>Pseudomonadota</taxon>
        <taxon>Gammaproteobacteria</taxon>
        <taxon>Cellvibrionales</taxon>
        <taxon>Halieaceae</taxon>
        <taxon>Haliea</taxon>
    </lineage>
</organism>
<dbReference type="Proteomes" id="UP000259273">
    <property type="component" value="Unassembled WGS sequence"/>
</dbReference>
<protein>
    <recommendedName>
        <fullName evidence="2">N-sulphoglucosamine sulphohydrolase C-terminal domain-containing protein</fullName>
    </recommendedName>
</protein>
<dbReference type="EMBL" id="DMND01000140">
    <property type="protein sequence ID" value="HAN28116.1"/>
    <property type="molecule type" value="Genomic_DNA"/>
</dbReference>
<evidence type="ECO:0000313" key="3">
    <source>
        <dbReference type="EMBL" id="HAN28116.1"/>
    </source>
</evidence>
<dbReference type="InterPro" id="IPR050738">
    <property type="entry name" value="Sulfatase"/>
</dbReference>
<comment type="similarity">
    <text evidence="1">Belongs to the sulfatase family.</text>
</comment>
<dbReference type="AlphaFoldDB" id="A0A3C1KPG5"/>
<dbReference type="InterPro" id="IPR017850">
    <property type="entry name" value="Alkaline_phosphatase_core_sf"/>
</dbReference>
<feature type="domain" description="N-sulphoglucosamine sulphohydrolase C-terminal" evidence="2">
    <location>
        <begin position="6"/>
        <end position="133"/>
    </location>
</feature>
<dbReference type="SUPFAM" id="SSF53649">
    <property type="entry name" value="Alkaline phosphatase-like"/>
    <property type="match status" value="1"/>
</dbReference>
<evidence type="ECO:0000256" key="1">
    <source>
        <dbReference type="ARBA" id="ARBA00008779"/>
    </source>
</evidence>
<sequence>PWLPFDDIARVPFFMAGAGVSGGRRVTAPVQSFDYVATVLDLVGLPGPCSDLDSRSLLRVLAGGEQPAERPVFCGTLEGFPMLRRGRYKHIWHTVANVHILYDLEADPGEAHNLADQPRYRALLEANVQELSAMLARPVPPLWRQPAAG</sequence>